<evidence type="ECO:0000313" key="13">
    <source>
        <dbReference type="Proteomes" id="UP000318571"/>
    </source>
</evidence>
<keyword evidence="6" id="KW-0539">Nucleus</keyword>
<sequence>MEIEESQEALLSNVEVLHFLREERQRQFGAKAQKKNWPRHLSGANATILLETLTHLETQPCAHHEAEQVKDFLEAIKPFQLSQSEVLQIVNQVPESTVELHLLIEECEERLSEEQIEAILELVRKNLGPPVEPEAEQEDQGNPDVEPVPA</sequence>
<evidence type="ECO:0000313" key="12">
    <source>
        <dbReference type="EMBL" id="TRY64021.1"/>
    </source>
</evidence>
<dbReference type="Gene3D" id="1.20.1250.40">
    <property type="match status" value="1"/>
</dbReference>
<evidence type="ECO:0000256" key="10">
    <source>
        <dbReference type="SAM" id="MobiDB-lite"/>
    </source>
</evidence>
<dbReference type="InterPro" id="IPR005574">
    <property type="entry name" value="Rpb4/RPC9"/>
</dbReference>
<dbReference type="SUPFAM" id="SSF47819">
    <property type="entry name" value="HRDC-like"/>
    <property type="match status" value="1"/>
</dbReference>
<dbReference type="STRING" id="6832.A0A553NF19"/>
<evidence type="ECO:0000259" key="11">
    <source>
        <dbReference type="SMART" id="SM00657"/>
    </source>
</evidence>
<accession>A0A553NF19</accession>
<dbReference type="EMBL" id="VCGU01000458">
    <property type="protein sequence ID" value="TRY64021.1"/>
    <property type="molecule type" value="Genomic_DNA"/>
</dbReference>
<dbReference type="InterPro" id="IPR038324">
    <property type="entry name" value="Rpb4/RPC9_sf"/>
</dbReference>
<dbReference type="Proteomes" id="UP000318571">
    <property type="component" value="Chromosome 10"/>
</dbReference>
<evidence type="ECO:0000256" key="1">
    <source>
        <dbReference type="ARBA" id="ARBA00004123"/>
    </source>
</evidence>
<proteinExistence type="inferred from homology"/>
<dbReference type="InterPro" id="IPR010997">
    <property type="entry name" value="HRDC-like_sf"/>
</dbReference>
<evidence type="ECO:0000256" key="7">
    <source>
        <dbReference type="ARBA" id="ARBA00043924"/>
    </source>
</evidence>
<evidence type="ECO:0000256" key="3">
    <source>
        <dbReference type="ARBA" id="ARBA00016672"/>
    </source>
</evidence>
<evidence type="ECO:0000256" key="8">
    <source>
        <dbReference type="ARBA" id="ARBA00044007"/>
    </source>
</evidence>
<evidence type="ECO:0000256" key="5">
    <source>
        <dbReference type="ARBA" id="ARBA00023163"/>
    </source>
</evidence>
<dbReference type="SMART" id="SM00657">
    <property type="entry name" value="RPOL4c"/>
    <property type="match status" value="1"/>
</dbReference>
<comment type="caution">
    <text evidence="12">The sequence shown here is derived from an EMBL/GenBank/DDBJ whole genome shotgun (WGS) entry which is preliminary data.</text>
</comment>
<evidence type="ECO:0000256" key="9">
    <source>
        <dbReference type="ARBA" id="ARBA00045808"/>
    </source>
</evidence>
<comment type="similarity">
    <text evidence="2">Belongs to the eukaryotic RPC9 RNA polymerase subunit family.</text>
</comment>
<dbReference type="Pfam" id="PF03874">
    <property type="entry name" value="RNA_pol_Rpb4"/>
    <property type="match status" value="1"/>
</dbReference>
<dbReference type="GO" id="GO:0005666">
    <property type="term" value="C:RNA polymerase III complex"/>
    <property type="evidence" value="ECO:0007669"/>
    <property type="project" value="InterPro"/>
</dbReference>
<evidence type="ECO:0000256" key="6">
    <source>
        <dbReference type="ARBA" id="ARBA00023242"/>
    </source>
</evidence>
<evidence type="ECO:0000256" key="2">
    <source>
        <dbReference type="ARBA" id="ARBA00006898"/>
    </source>
</evidence>
<dbReference type="InterPro" id="IPR006590">
    <property type="entry name" value="RNA_pol_Rpb4/RPC9_core"/>
</dbReference>
<gene>
    <name evidence="12" type="ORF">TCAL_12603</name>
</gene>
<comment type="subunit">
    <text evidence="8">Component of the RNA polymerase III complex consisting of 17 subunits: a ten-subunit horseshoe-shaped catalytic core composed of POLR3A/RPC1, POLR3B/RPC2, POLR1C/RPAC1, POLR1D/RPAC2, POLR3K/RPC10, POLR2E/RPABC1, POLR2F/RPABC2, POLR2H/RPABC3, POLR2K/RPABC4 and POLR2L/RPABC5; a mobile stalk composed of two subunits POLR3H/RPC8 and CRCP/RPC9, protruding from the core and functioning primarily in transcription initiation; and additional subunits homologous to general transcription factors of the RNA polymerase II machinery, POLR3C/RPC3-POLR3F/RPC6-POLR3G/RPC7 heterotrimer required for transcription initiation and POLR3D/RPC4-POLR3E/RPC5 heterodimer involved in both transcription initiation and termination.</text>
</comment>
<dbReference type="PANTHER" id="PTHR15561:SF0">
    <property type="entry name" value="DNA-DIRECTED RNA POLYMERASE III SUBUNIT RPC9"/>
    <property type="match status" value="1"/>
</dbReference>
<keyword evidence="13" id="KW-1185">Reference proteome</keyword>
<evidence type="ECO:0000256" key="4">
    <source>
        <dbReference type="ARBA" id="ARBA00022478"/>
    </source>
</evidence>
<keyword evidence="5" id="KW-0804">Transcription</keyword>
<comment type="function">
    <text evidence="7">Accessory protein for the calcitonin gene-related peptide (CGRP) receptor. It modulates CGRP responsiveness in a variety of tissues.</text>
</comment>
<dbReference type="GO" id="GO:0000166">
    <property type="term" value="F:nucleotide binding"/>
    <property type="evidence" value="ECO:0007669"/>
    <property type="project" value="InterPro"/>
</dbReference>
<organism evidence="12 13">
    <name type="scientific">Tigriopus californicus</name>
    <name type="common">Marine copepod</name>
    <dbReference type="NCBI Taxonomy" id="6832"/>
    <lineage>
        <taxon>Eukaryota</taxon>
        <taxon>Metazoa</taxon>
        <taxon>Ecdysozoa</taxon>
        <taxon>Arthropoda</taxon>
        <taxon>Crustacea</taxon>
        <taxon>Multicrustacea</taxon>
        <taxon>Hexanauplia</taxon>
        <taxon>Copepoda</taxon>
        <taxon>Harpacticoida</taxon>
        <taxon>Harpacticidae</taxon>
        <taxon>Tigriopus</taxon>
    </lineage>
</organism>
<comment type="function">
    <text evidence="9">DNA-dependent RNA polymerase catalyzes the transcription of DNA into RNA using the four ribonucleoside triphosphates as substrates. Specific peripheric component of RNA polymerase III (Pol III) which synthesizes small non-coding RNAs including 5S rRNA, snRNAs, tRNAs and miRNAs from at least 500 distinct genomic loci. With POLR3H/RPC8 forms a mobile stalk that protrudes from Pol III core and functions primarily in transcription initiation. Pol III plays a key role in sensing and limiting infection by intracellular bacteria and DNA viruses. Acts as nuclear and cytosolic DNA sensor involved in innate immune response. Can sense non-self dsDNA that serves as template for transcription into dsRNA. The non-self RNA polymerase III transcripts, such as Epstein-Barr virus-encoded RNAs (EBERs) induce type I interferon and NF-kappa-B through the RIG-I pathway.</text>
</comment>
<dbReference type="InterPro" id="IPR038846">
    <property type="entry name" value="RPC9"/>
</dbReference>
<reference evidence="12 13" key="1">
    <citation type="journal article" date="2018" name="Nat. Ecol. Evol.">
        <title>Genomic signatures of mitonuclear coevolution across populations of Tigriopus californicus.</title>
        <authorList>
            <person name="Barreto F.S."/>
            <person name="Watson E.T."/>
            <person name="Lima T.G."/>
            <person name="Willett C.S."/>
            <person name="Edmands S."/>
            <person name="Li W."/>
            <person name="Burton R.S."/>
        </authorList>
    </citation>
    <scope>NUCLEOTIDE SEQUENCE [LARGE SCALE GENOMIC DNA]</scope>
    <source>
        <strain evidence="12 13">San Diego</strain>
    </source>
</reference>
<dbReference type="GO" id="GO:0006384">
    <property type="term" value="P:transcription initiation at RNA polymerase III promoter"/>
    <property type="evidence" value="ECO:0007669"/>
    <property type="project" value="InterPro"/>
</dbReference>
<feature type="domain" description="RNA polymerase Rpb4/RPC9 core" evidence="11">
    <location>
        <begin position="1"/>
        <end position="130"/>
    </location>
</feature>
<dbReference type="OMA" id="VMIINLR"/>
<comment type="subcellular location">
    <subcellularLocation>
        <location evidence="1">Nucleus</location>
    </subcellularLocation>
</comment>
<protein>
    <recommendedName>
        <fullName evidence="3">DNA-directed RNA polymerase III subunit RPC9</fullName>
    </recommendedName>
</protein>
<name>A0A553NF19_TIGCA</name>
<dbReference type="AlphaFoldDB" id="A0A553NF19"/>
<dbReference type="OrthoDB" id="1746530at2759"/>
<feature type="region of interest" description="Disordered" evidence="10">
    <location>
        <begin position="128"/>
        <end position="150"/>
    </location>
</feature>
<dbReference type="PANTHER" id="PTHR15561">
    <property type="entry name" value="CALCITONIN GENE-RELATED PEPTIDE-RECEPTOR COMPONENT PROTEIN"/>
    <property type="match status" value="1"/>
</dbReference>
<keyword evidence="4" id="KW-0240">DNA-directed RNA polymerase</keyword>